<feature type="domain" description="Transcription regulator PadR N-terminal" evidence="1">
    <location>
        <begin position="7"/>
        <end position="80"/>
    </location>
</feature>
<accession>A0ABV6UI42</accession>
<proteinExistence type="predicted"/>
<dbReference type="Proteomes" id="UP001592528">
    <property type="component" value="Unassembled WGS sequence"/>
</dbReference>
<dbReference type="PANTHER" id="PTHR43252">
    <property type="entry name" value="TRANSCRIPTIONAL REGULATOR YQJI"/>
    <property type="match status" value="1"/>
</dbReference>
<dbReference type="InterPro" id="IPR036390">
    <property type="entry name" value="WH_DNA-bd_sf"/>
</dbReference>
<dbReference type="InterPro" id="IPR036388">
    <property type="entry name" value="WH-like_DNA-bd_sf"/>
</dbReference>
<evidence type="ECO:0000313" key="3">
    <source>
        <dbReference type="Proteomes" id="UP001592528"/>
    </source>
</evidence>
<dbReference type="Gene3D" id="1.10.10.10">
    <property type="entry name" value="Winged helix-like DNA-binding domain superfamily/Winged helix DNA-binding domain"/>
    <property type="match status" value="1"/>
</dbReference>
<name>A0ABV6UI42_9ACTN</name>
<evidence type="ECO:0000313" key="2">
    <source>
        <dbReference type="EMBL" id="MFC1401127.1"/>
    </source>
</evidence>
<protein>
    <submittedName>
        <fullName evidence="2">PadR family transcriptional regulator</fullName>
    </submittedName>
</protein>
<dbReference type="PANTHER" id="PTHR43252:SF6">
    <property type="entry name" value="NEGATIVE TRANSCRIPTION REGULATOR PADR"/>
    <property type="match status" value="1"/>
</dbReference>
<dbReference type="InterPro" id="IPR005149">
    <property type="entry name" value="Tscrpt_reg_PadR_N"/>
</dbReference>
<gene>
    <name evidence="2" type="ORF">ACEZDJ_07490</name>
</gene>
<organism evidence="2 3">
    <name type="scientific">Streptacidiphilus cavernicola</name>
    <dbReference type="NCBI Taxonomy" id="3342716"/>
    <lineage>
        <taxon>Bacteria</taxon>
        <taxon>Bacillati</taxon>
        <taxon>Actinomycetota</taxon>
        <taxon>Actinomycetes</taxon>
        <taxon>Kitasatosporales</taxon>
        <taxon>Streptomycetaceae</taxon>
        <taxon>Streptacidiphilus</taxon>
    </lineage>
</organism>
<comment type="caution">
    <text evidence="2">The sequence shown here is derived from an EMBL/GenBank/DDBJ whole genome shotgun (WGS) entry which is preliminary data.</text>
</comment>
<dbReference type="EMBL" id="JBHEZZ010000003">
    <property type="protein sequence ID" value="MFC1401127.1"/>
    <property type="molecule type" value="Genomic_DNA"/>
</dbReference>
<keyword evidence="3" id="KW-1185">Reference proteome</keyword>
<dbReference type="RefSeq" id="WP_030256867.1">
    <property type="nucleotide sequence ID" value="NZ_JBHEZZ010000003.1"/>
</dbReference>
<reference evidence="2 3" key="1">
    <citation type="submission" date="2024-09" db="EMBL/GenBank/DDBJ databases">
        <authorList>
            <person name="Lee S.D."/>
        </authorList>
    </citation>
    <scope>NUCLEOTIDE SEQUENCE [LARGE SCALE GENOMIC DNA]</scope>
    <source>
        <strain evidence="2 3">N1-5</strain>
    </source>
</reference>
<dbReference type="SUPFAM" id="SSF46785">
    <property type="entry name" value="Winged helix' DNA-binding domain"/>
    <property type="match status" value="1"/>
</dbReference>
<evidence type="ECO:0000259" key="1">
    <source>
        <dbReference type="Pfam" id="PF03551"/>
    </source>
</evidence>
<sequence length="175" mass="19483">MSVPLTLLGLLDREPSHGYDLKRDYDTYFVRGKPLPPGQVYSTLGRLARDGKVVAGESESGSGPDRRRYAITPTGRAEVESWLAEPVDSDPNLQTVLFVKVVLALMLGRDAEGYLDRQRASHLQRMRELTTLRRSSDPVDALLADHRLFHLEADLRWIDLTAARLTSLADLVAAS</sequence>
<dbReference type="Pfam" id="PF03551">
    <property type="entry name" value="PadR"/>
    <property type="match status" value="1"/>
</dbReference>